<evidence type="ECO:0000313" key="2">
    <source>
        <dbReference type="EMBL" id="CEQ05296.1"/>
    </source>
</evidence>
<accession>A0A0C7QP87</accession>
<evidence type="ECO:0000256" key="1">
    <source>
        <dbReference type="SAM" id="MobiDB-lite"/>
    </source>
</evidence>
<evidence type="ECO:0000313" key="3">
    <source>
        <dbReference type="Proteomes" id="UP000049127"/>
    </source>
</evidence>
<dbReference type="AlphaFoldDB" id="A0A0C7QP87"/>
<protein>
    <submittedName>
        <fullName evidence="2">Uncharacterized protein</fullName>
    </submittedName>
</protein>
<organism evidence="2 3">
    <name type="scientific">Paraclostridium sordellii</name>
    <name type="common">Clostridium sordellii</name>
    <dbReference type="NCBI Taxonomy" id="1505"/>
    <lineage>
        <taxon>Bacteria</taxon>
        <taxon>Bacillati</taxon>
        <taxon>Bacillota</taxon>
        <taxon>Clostridia</taxon>
        <taxon>Peptostreptococcales</taxon>
        <taxon>Peptostreptococcaceae</taxon>
        <taxon>Paraclostridium</taxon>
    </lineage>
</organism>
<dbReference type="RefSeq" id="WP_155484556.1">
    <property type="nucleotide sequence ID" value="NZ_CDNF01000033.1"/>
</dbReference>
<feature type="region of interest" description="Disordered" evidence="1">
    <location>
        <begin position="1"/>
        <end position="29"/>
    </location>
</feature>
<gene>
    <name evidence="2" type="ORF">R28058_30131</name>
</gene>
<reference evidence="3" key="1">
    <citation type="submission" date="2015-01" db="EMBL/GenBank/DDBJ databases">
        <authorList>
            <person name="Aslett M.A."/>
            <person name="De Silva N."/>
        </authorList>
    </citation>
    <scope>NUCLEOTIDE SEQUENCE [LARGE SCALE GENOMIC DNA]</scope>
    <source>
        <strain evidence="3">R28058</strain>
    </source>
</reference>
<proteinExistence type="predicted"/>
<dbReference type="EMBL" id="CEKZ01000024">
    <property type="protein sequence ID" value="CEQ05296.1"/>
    <property type="molecule type" value="Genomic_DNA"/>
</dbReference>
<sequence length="46" mass="5821">MSRDRMNFRSTKEDIERKDCNYKAKQDEEQYEINRKKEIEKSKEHR</sequence>
<dbReference type="Proteomes" id="UP000049127">
    <property type="component" value="Unassembled WGS sequence"/>
</dbReference>
<name>A0A0C7QP87_PARSO</name>